<sequence>METQTKTRLICSNSLYLAGANVMGNYRDYTDQELTALLKSSDHKAFTEIFDRYNSLLYIHAFKKLRDRETAKDVVQDTLSALWHKHETLDVANNLGGYLYTALKHKIFDLLARQQVGQKHVVALQEYLNKGNFLADHLVREKQLAAIIEKEIAALPPRMREVFELSRKENLSHKQIAERMAISEQTVTDQVKKALKILKPRIGLVIAAIYFIR</sequence>
<evidence type="ECO:0000256" key="2">
    <source>
        <dbReference type="ARBA" id="ARBA00023015"/>
    </source>
</evidence>
<evidence type="ECO:0000313" key="7">
    <source>
        <dbReference type="EMBL" id="SMC59565.1"/>
    </source>
</evidence>
<dbReference type="InterPro" id="IPR036388">
    <property type="entry name" value="WH-like_DNA-bd_sf"/>
</dbReference>
<dbReference type="GO" id="GO:0003677">
    <property type="term" value="F:DNA binding"/>
    <property type="evidence" value="ECO:0007669"/>
    <property type="project" value="InterPro"/>
</dbReference>
<dbReference type="Pfam" id="PF04542">
    <property type="entry name" value="Sigma70_r2"/>
    <property type="match status" value="1"/>
</dbReference>
<protein>
    <submittedName>
        <fullName evidence="7">RNA polymerase sigma-70 factor, ECF subfamily</fullName>
    </submittedName>
</protein>
<dbReference type="Gene3D" id="1.10.10.10">
    <property type="entry name" value="Winged helix-like DNA-binding domain superfamily/Winged helix DNA-binding domain"/>
    <property type="match status" value="1"/>
</dbReference>
<dbReference type="InterPro" id="IPR013249">
    <property type="entry name" value="RNA_pol_sigma70_r4_t2"/>
</dbReference>
<dbReference type="Gene3D" id="1.10.1740.10">
    <property type="match status" value="1"/>
</dbReference>
<dbReference type="GO" id="GO:0016987">
    <property type="term" value="F:sigma factor activity"/>
    <property type="evidence" value="ECO:0007669"/>
    <property type="project" value="UniProtKB-KW"/>
</dbReference>
<dbReference type="SUPFAM" id="SSF88659">
    <property type="entry name" value="Sigma3 and sigma4 domains of RNA polymerase sigma factors"/>
    <property type="match status" value="1"/>
</dbReference>
<dbReference type="GO" id="GO:0006352">
    <property type="term" value="P:DNA-templated transcription initiation"/>
    <property type="evidence" value="ECO:0007669"/>
    <property type="project" value="InterPro"/>
</dbReference>
<dbReference type="PANTHER" id="PTHR43133">
    <property type="entry name" value="RNA POLYMERASE ECF-TYPE SIGMA FACTO"/>
    <property type="match status" value="1"/>
</dbReference>
<keyword evidence="3" id="KW-0731">Sigma factor</keyword>
<dbReference type="CDD" id="cd06171">
    <property type="entry name" value="Sigma70_r4"/>
    <property type="match status" value="1"/>
</dbReference>
<dbReference type="NCBIfam" id="TIGR02985">
    <property type="entry name" value="Sig70_bacteroi1"/>
    <property type="match status" value="1"/>
</dbReference>
<proteinExistence type="inferred from homology"/>
<feature type="domain" description="RNA polymerase sigma-70 region 2" evidence="5">
    <location>
        <begin position="50"/>
        <end position="115"/>
    </location>
</feature>
<dbReference type="NCBIfam" id="TIGR02937">
    <property type="entry name" value="sigma70-ECF"/>
    <property type="match status" value="1"/>
</dbReference>
<name>A0A1W2AFT7_9SPHI</name>
<feature type="domain" description="RNA polymerase sigma factor 70 region 4 type 2" evidence="6">
    <location>
        <begin position="147"/>
        <end position="197"/>
    </location>
</feature>
<dbReference type="PANTHER" id="PTHR43133:SF46">
    <property type="entry name" value="RNA POLYMERASE SIGMA-70 FACTOR ECF SUBFAMILY"/>
    <property type="match status" value="1"/>
</dbReference>
<dbReference type="Pfam" id="PF08281">
    <property type="entry name" value="Sigma70_r4_2"/>
    <property type="match status" value="1"/>
</dbReference>
<keyword evidence="4" id="KW-0804">Transcription</keyword>
<keyword evidence="2" id="KW-0805">Transcription regulation</keyword>
<dbReference type="EMBL" id="FWXT01000001">
    <property type="protein sequence ID" value="SMC59565.1"/>
    <property type="molecule type" value="Genomic_DNA"/>
</dbReference>
<dbReference type="InterPro" id="IPR013325">
    <property type="entry name" value="RNA_pol_sigma_r2"/>
</dbReference>
<evidence type="ECO:0000256" key="4">
    <source>
        <dbReference type="ARBA" id="ARBA00023163"/>
    </source>
</evidence>
<dbReference type="InterPro" id="IPR007627">
    <property type="entry name" value="RNA_pol_sigma70_r2"/>
</dbReference>
<dbReference type="InterPro" id="IPR013324">
    <property type="entry name" value="RNA_pol_sigma_r3/r4-like"/>
</dbReference>
<dbReference type="SUPFAM" id="SSF88946">
    <property type="entry name" value="Sigma2 domain of RNA polymerase sigma factors"/>
    <property type="match status" value="1"/>
</dbReference>
<organism evidence="7 8">
    <name type="scientific">Pedobacter africanus</name>
    <dbReference type="NCBI Taxonomy" id="151894"/>
    <lineage>
        <taxon>Bacteria</taxon>
        <taxon>Pseudomonadati</taxon>
        <taxon>Bacteroidota</taxon>
        <taxon>Sphingobacteriia</taxon>
        <taxon>Sphingobacteriales</taxon>
        <taxon>Sphingobacteriaceae</taxon>
        <taxon>Pedobacter</taxon>
    </lineage>
</organism>
<dbReference type="STRING" id="151894.SAMN04488524_1383"/>
<evidence type="ECO:0000259" key="6">
    <source>
        <dbReference type="Pfam" id="PF08281"/>
    </source>
</evidence>
<evidence type="ECO:0000256" key="1">
    <source>
        <dbReference type="ARBA" id="ARBA00010641"/>
    </source>
</evidence>
<dbReference type="AlphaFoldDB" id="A0A1W2AFT7"/>
<dbReference type="InterPro" id="IPR014284">
    <property type="entry name" value="RNA_pol_sigma-70_dom"/>
</dbReference>
<keyword evidence="8" id="KW-1185">Reference proteome</keyword>
<evidence type="ECO:0000259" key="5">
    <source>
        <dbReference type="Pfam" id="PF04542"/>
    </source>
</evidence>
<accession>A0A1W2AFT7</accession>
<dbReference type="InterPro" id="IPR039425">
    <property type="entry name" value="RNA_pol_sigma-70-like"/>
</dbReference>
<comment type="similarity">
    <text evidence="1">Belongs to the sigma-70 factor family. ECF subfamily.</text>
</comment>
<gene>
    <name evidence="7" type="ORF">SAMN04488524_1383</name>
</gene>
<reference evidence="8" key="1">
    <citation type="submission" date="2017-04" db="EMBL/GenBank/DDBJ databases">
        <authorList>
            <person name="Varghese N."/>
            <person name="Submissions S."/>
        </authorList>
    </citation>
    <scope>NUCLEOTIDE SEQUENCE [LARGE SCALE GENOMIC DNA]</scope>
    <source>
        <strain evidence="8">DSM 12126</strain>
    </source>
</reference>
<dbReference type="Proteomes" id="UP000192756">
    <property type="component" value="Unassembled WGS sequence"/>
</dbReference>
<dbReference type="InterPro" id="IPR014327">
    <property type="entry name" value="RNA_pol_sigma70_bacteroid"/>
</dbReference>
<evidence type="ECO:0000256" key="3">
    <source>
        <dbReference type="ARBA" id="ARBA00023082"/>
    </source>
</evidence>
<evidence type="ECO:0000313" key="8">
    <source>
        <dbReference type="Proteomes" id="UP000192756"/>
    </source>
</evidence>